<dbReference type="Proteomes" id="UP000178935">
    <property type="component" value="Unassembled WGS sequence"/>
</dbReference>
<name>A0A1G2JKL0_9BACT</name>
<dbReference type="EMBL" id="MHPU01000039">
    <property type="protein sequence ID" value="OGZ87677.1"/>
    <property type="molecule type" value="Genomic_DNA"/>
</dbReference>
<protein>
    <recommendedName>
        <fullName evidence="1">N-acetyltransferase domain-containing protein</fullName>
    </recommendedName>
</protein>
<accession>A0A1G2JKL0</accession>
<reference evidence="2 3" key="1">
    <citation type="journal article" date="2016" name="Nat. Commun.">
        <title>Thousands of microbial genomes shed light on interconnected biogeochemical processes in an aquifer system.</title>
        <authorList>
            <person name="Anantharaman K."/>
            <person name="Brown C.T."/>
            <person name="Hug L.A."/>
            <person name="Sharon I."/>
            <person name="Castelle C.J."/>
            <person name="Probst A.J."/>
            <person name="Thomas B.C."/>
            <person name="Singh A."/>
            <person name="Wilkins M.J."/>
            <person name="Karaoz U."/>
            <person name="Brodie E.L."/>
            <person name="Williams K.H."/>
            <person name="Hubbard S.S."/>
            <person name="Banfield J.F."/>
        </authorList>
    </citation>
    <scope>NUCLEOTIDE SEQUENCE [LARGE SCALE GENOMIC DNA]</scope>
</reference>
<comment type="caution">
    <text evidence="2">The sequence shown here is derived from an EMBL/GenBank/DDBJ whole genome shotgun (WGS) entry which is preliminary data.</text>
</comment>
<dbReference type="InterPro" id="IPR016181">
    <property type="entry name" value="Acyl_CoA_acyltransferase"/>
</dbReference>
<dbReference type="CDD" id="cd04301">
    <property type="entry name" value="NAT_SF"/>
    <property type="match status" value="1"/>
</dbReference>
<sequence>MSIIYEFRDMTDVEFKREKEAFNEYDLEFGNFPEEQERFGFVATDNKEFIGASSGLAQKRNNQFQKYFYLSDLLVEKKYRKYGYGKELLILLENKVKELGVEYIWTWTAYEAESFYIKQGYEVFTRFENFYSSGHARIGFIKKL</sequence>
<dbReference type="AlphaFoldDB" id="A0A1G2JKL0"/>
<organism evidence="2 3">
    <name type="scientific">Candidatus Staskawiczbacteria bacterium RIFOXYD1_FULL_32_13</name>
    <dbReference type="NCBI Taxonomy" id="1802234"/>
    <lineage>
        <taxon>Bacteria</taxon>
        <taxon>Candidatus Staskawicziibacteriota</taxon>
    </lineage>
</organism>
<evidence type="ECO:0000313" key="3">
    <source>
        <dbReference type="Proteomes" id="UP000178935"/>
    </source>
</evidence>
<dbReference type="PROSITE" id="PS51186">
    <property type="entry name" value="GNAT"/>
    <property type="match status" value="1"/>
</dbReference>
<dbReference type="Pfam" id="PF00583">
    <property type="entry name" value="Acetyltransf_1"/>
    <property type="match status" value="1"/>
</dbReference>
<dbReference type="GO" id="GO:0016747">
    <property type="term" value="F:acyltransferase activity, transferring groups other than amino-acyl groups"/>
    <property type="evidence" value="ECO:0007669"/>
    <property type="project" value="InterPro"/>
</dbReference>
<feature type="domain" description="N-acetyltransferase" evidence="1">
    <location>
        <begin position="5"/>
        <end position="144"/>
    </location>
</feature>
<evidence type="ECO:0000313" key="2">
    <source>
        <dbReference type="EMBL" id="OGZ87677.1"/>
    </source>
</evidence>
<dbReference type="SUPFAM" id="SSF55729">
    <property type="entry name" value="Acyl-CoA N-acyltransferases (Nat)"/>
    <property type="match status" value="1"/>
</dbReference>
<proteinExistence type="predicted"/>
<gene>
    <name evidence="2" type="ORF">A2561_03195</name>
</gene>
<dbReference type="InterPro" id="IPR000182">
    <property type="entry name" value="GNAT_dom"/>
</dbReference>
<dbReference type="Gene3D" id="3.40.630.30">
    <property type="match status" value="1"/>
</dbReference>
<evidence type="ECO:0000259" key="1">
    <source>
        <dbReference type="PROSITE" id="PS51186"/>
    </source>
</evidence>